<evidence type="ECO:0000256" key="1">
    <source>
        <dbReference type="SAM" id="MobiDB-lite"/>
    </source>
</evidence>
<feature type="compositionally biased region" description="Low complexity" evidence="1">
    <location>
        <begin position="209"/>
        <end position="220"/>
    </location>
</feature>
<reference evidence="2 3" key="2">
    <citation type="submission" date="2015-05" db="EMBL/GenBank/DDBJ databases">
        <authorList>
            <person name="Morales-Cruz A."/>
            <person name="Amrine K.C."/>
            <person name="Cantu D."/>
        </authorList>
    </citation>
    <scope>NUCLEOTIDE SEQUENCE [LARGE SCALE GENOMIC DNA]</scope>
    <source>
        <strain evidence="2">UCRPC4</strain>
    </source>
</reference>
<accession>A0A0G2EF01</accession>
<feature type="compositionally biased region" description="Polar residues" evidence="1">
    <location>
        <begin position="130"/>
        <end position="148"/>
    </location>
</feature>
<proteinExistence type="predicted"/>
<dbReference type="OrthoDB" id="4150271at2759"/>
<name>A0A0G2EF01_PHACM</name>
<protein>
    <submittedName>
        <fullName evidence="2">Uncharacterized protein</fullName>
    </submittedName>
</protein>
<reference evidence="2 3" key="1">
    <citation type="submission" date="2015-05" db="EMBL/GenBank/DDBJ databases">
        <title>Distinctive expansion of gene families associated with plant cell wall degradation and secondary metabolism in the genomes of grapevine trunk pathogens.</title>
        <authorList>
            <person name="Lawrence D.P."/>
            <person name="Travadon R."/>
            <person name="Rolshausen P.E."/>
            <person name="Baumgartner K."/>
        </authorList>
    </citation>
    <scope>NUCLEOTIDE SEQUENCE [LARGE SCALE GENOMIC DNA]</scope>
    <source>
        <strain evidence="2">UCRPC4</strain>
    </source>
</reference>
<dbReference type="EMBL" id="LCWF01000085">
    <property type="protein sequence ID" value="KKY21452.1"/>
    <property type="molecule type" value="Genomic_DNA"/>
</dbReference>
<dbReference type="AlphaFoldDB" id="A0A0G2EF01"/>
<keyword evidence="3" id="KW-1185">Reference proteome</keyword>
<organism evidence="2 3">
    <name type="scientific">Phaeomoniella chlamydospora</name>
    <name type="common">Phaeoacremonium chlamydosporum</name>
    <dbReference type="NCBI Taxonomy" id="158046"/>
    <lineage>
        <taxon>Eukaryota</taxon>
        <taxon>Fungi</taxon>
        <taxon>Dikarya</taxon>
        <taxon>Ascomycota</taxon>
        <taxon>Pezizomycotina</taxon>
        <taxon>Eurotiomycetes</taxon>
        <taxon>Chaetothyriomycetidae</taxon>
        <taxon>Phaeomoniellales</taxon>
        <taxon>Phaeomoniellaceae</taxon>
        <taxon>Phaeomoniella</taxon>
    </lineage>
</organism>
<evidence type="ECO:0000313" key="2">
    <source>
        <dbReference type="EMBL" id="KKY21452.1"/>
    </source>
</evidence>
<feature type="region of interest" description="Disordered" evidence="1">
    <location>
        <begin position="32"/>
        <end position="441"/>
    </location>
</feature>
<feature type="compositionally biased region" description="Polar residues" evidence="1">
    <location>
        <begin position="399"/>
        <end position="430"/>
    </location>
</feature>
<feature type="compositionally biased region" description="Polar residues" evidence="1">
    <location>
        <begin position="332"/>
        <end position="350"/>
    </location>
</feature>
<dbReference type="Proteomes" id="UP000053317">
    <property type="component" value="Unassembled WGS sequence"/>
</dbReference>
<feature type="compositionally biased region" description="Basic and acidic residues" evidence="1">
    <location>
        <begin position="432"/>
        <end position="441"/>
    </location>
</feature>
<sequence>MNVYVSWAMTLAIVGGYGWYLAGKPNLLEKLNSSTATKEEPATSRGRNRRSKPKREASEKVPENFAIDGPSSSSTTGAQERSNAASKKRKINTQAPRGEATFDPNITSGSDRDEEGLDAKNFASAMAQARSGTSLKPSSQAGKTKQSNSRLIPSPSLSAAASSTTGADADDDRSPSVSPLLRPHNAGGVADMLEAPAAPAGVLRITGEAPAPKAARSSPKPIEPTESKKQRQARKKREEQKARAEEAEKLRLQLRDQQLRTARMAAGNSNQQKSDSFTRAQPNAWSTQKETGIGSSNVLHEPLDTFDEPAKNSPINGATPKATEEPKALTSAPVQKQESKSTTPAWASSALSEEEQLRQLQQQELDNTWNTVSSKKSKKGKQTGSEKDSSEASVVEPSRPTTTTVNPPAVSSSRPQPTGTNSFSALNQPFESEMKDSDWQA</sequence>
<feature type="compositionally biased region" description="Basic and acidic residues" evidence="1">
    <location>
        <begin position="236"/>
        <end position="258"/>
    </location>
</feature>
<feature type="compositionally biased region" description="Polar residues" evidence="1">
    <location>
        <begin position="267"/>
        <end position="298"/>
    </location>
</feature>
<feature type="compositionally biased region" description="Low complexity" evidence="1">
    <location>
        <begin position="149"/>
        <end position="167"/>
    </location>
</feature>
<comment type="caution">
    <text evidence="2">The sequence shown here is derived from an EMBL/GenBank/DDBJ whole genome shotgun (WGS) entry which is preliminary data.</text>
</comment>
<evidence type="ECO:0000313" key="3">
    <source>
        <dbReference type="Proteomes" id="UP000053317"/>
    </source>
</evidence>
<feature type="compositionally biased region" description="Polar residues" evidence="1">
    <location>
        <begin position="70"/>
        <end position="85"/>
    </location>
</feature>
<gene>
    <name evidence="2" type="ORF">UCRPC4_g03715</name>
</gene>